<dbReference type="RefSeq" id="WP_345421499.1">
    <property type="nucleotide sequence ID" value="NZ_BAABGT010000068.1"/>
</dbReference>
<dbReference type="EMBL" id="BAABGT010000068">
    <property type="protein sequence ID" value="GAA4551453.1"/>
    <property type="molecule type" value="Genomic_DNA"/>
</dbReference>
<protein>
    <submittedName>
        <fullName evidence="1">Uncharacterized protein</fullName>
    </submittedName>
</protein>
<accession>A0ABP8RWQ3</accession>
<organism evidence="1 2">
    <name type="scientific">Pseudonocardia xishanensis</name>
    <dbReference type="NCBI Taxonomy" id="630995"/>
    <lineage>
        <taxon>Bacteria</taxon>
        <taxon>Bacillati</taxon>
        <taxon>Actinomycetota</taxon>
        <taxon>Actinomycetes</taxon>
        <taxon>Pseudonocardiales</taxon>
        <taxon>Pseudonocardiaceae</taxon>
        <taxon>Pseudonocardia</taxon>
    </lineage>
</organism>
<proteinExistence type="predicted"/>
<keyword evidence="2" id="KW-1185">Reference proteome</keyword>
<evidence type="ECO:0000313" key="1">
    <source>
        <dbReference type="EMBL" id="GAA4551453.1"/>
    </source>
</evidence>
<comment type="caution">
    <text evidence="1">The sequence shown here is derived from an EMBL/GenBank/DDBJ whole genome shotgun (WGS) entry which is preliminary data.</text>
</comment>
<gene>
    <name evidence="1" type="ORF">GCM10023175_43290</name>
</gene>
<sequence>MRITGVVGNPKPESRTLKVARTLAGIVKDKLGATIALELDLARNEIPPLCRSVWDAPGSVESSDWNLDRNDLALVLEL</sequence>
<reference evidence="2" key="1">
    <citation type="journal article" date="2019" name="Int. J. Syst. Evol. Microbiol.">
        <title>The Global Catalogue of Microorganisms (GCM) 10K type strain sequencing project: providing services to taxonomists for standard genome sequencing and annotation.</title>
        <authorList>
            <consortium name="The Broad Institute Genomics Platform"/>
            <consortium name="The Broad Institute Genome Sequencing Center for Infectious Disease"/>
            <person name="Wu L."/>
            <person name="Ma J."/>
        </authorList>
    </citation>
    <scope>NUCLEOTIDE SEQUENCE [LARGE SCALE GENOMIC DNA]</scope>
    <source>
        <strain evidence="2">JCM 17906</strain>
    </source>
</reference>
<dbReference type="Proteomes" id="UP001501598">
    <property type="component" value="Unassembled WGS sequence"/>
</dbReference>
<name>A0ABP8RWQ3_9PSEU</name>
<evidence type="ECO:0000313" key="2">
    <source>
        <dbReference type="Proteomes" id="UP001501598"/>
    </source>
</evidence>